<organism evidence="3 4">
    <name type="scientific">Corynebacterium lipophilum</name>
    <dbReference type="NCBI Taxonomy" id="2804918"/>
    <lineage>
        <taxon>Bacteria</taxon>
        <taxon>Bacillati</taxon>
        <taxon>Actinomycetota</taxon>
        <taxon>Actinomycetes</taxon>
        <taxon>Mycobacteriales</taxon>
        <taxon>Corynebacteriaceae</taxon>
        <taxon>Corynebacterium</taxon>
    </lineage>
</organism>
<reference evidence="3 4" key="1">
    <citation type="submission" date="2021-01" db="EMBL/GenBank/DDBJ databases">
        <title>Identification and Characterization of Corynebacterium sp.</title>
        <authorList>
            <person name="Luo Q."/>
            <person name="Qu P."/>
            <person name="Chen Q."/>
        </authorList>
    </citation>
    <scope>NUCLEOTIDE SEQUENCE [LARGE SCALE GENOMIC DNA]</scope>
    <source>
        <strain evidence="3 4">MC-18</strain>
    </source>
</reference>
<feature type="signal peptide" evidence="2">
    <location>
        <begin position="1"/>
        <end position="23"/>
    </location>
</feature>
<protein>
    <recommendedName>
        <fullName evidence="5">Secreted protein</fullName>
    </recommendedName>
</protein>
<evidence type="ECO:0000313" key="4">
    <source>
        <dbReference type="Proteomes" id="UP001205920"/>
    </source>
</evidence>
<evidence type="ECO:0000313" key="3">
    <source>
        <dbReference type="EMBL" id="MCO6395152.1"/>
    </source>
</evidence>
<dbReference type="AlphaFoldDB" id="A0AAW5HWJ9"/>
<dbReference type="RefSeq" id="WP_143110608.1">
    <property type="nucleotide sequence ID" value="NZ_JAEUWV010000016.1"/>
</dbReference>
<evidence type="ECO:0000256" key="1">
    <source>
        <dbReference type="SAM" id="Phobius"/>
    </source>
</evidence>
<name>A0AAW5HWJ9_9CORY</name>
<keyword evidence="1" id="KW-0472">Membrane</keyword>
<comment type="caution">
    <text evidence="3">The sequence shown here is derived from an EMBL/GenBank/DDBJ whole genome shotgun (WGS) entry which is preliminary data.</text>
</comment>
<keyword evidence="1" id="KW-0812">Transmembrane</keyword>
<sequence length="115" mass="11465">MNRTSLAALAVAGALVVATPAFASTQTSTTSTPSAPSTPATTTVTVTPTVTATVTPTVAPTTTTNTAPTDPAMALSAGDTSNVSTPALVLFIMGILTTVLAVIEKLPLDKILPKR</sequence>
<dbReference type="EMBL" id="JAEUWV010000016">
    <property type="protein sequence ID" value="MCO6395152.1"/>
    <property type="molecule type" value="Genomic_DNA"/>
</dbReference>
<gene>
    <name evidence="3" type="ORF">JMN37_09250</name>
</gene>
<accession>A0AAW5HWJ9</accession>
<proteinExistence type="predicted"/>
<keyword evidence="1" id="KW-1133">Transmembrane helix</keyword>
<dbReference type="Proteomes" id="UP001205920">
    <property type="component" value="Unassembled WGS sequence"/>
</dbReference>
<keyword evidence="2" id="KW-0732">Signal</keyword>
<evidence type="ECO:0000256" key="2">
    <source>
        <dbReference type="SAM" id="SignalP"/>
    </source>
</evidence>
<evidence type="ECO:0008006" key="5">
    <source>
        <dbReference type="Google" id="ProtNLM"/>
    </source>
</evidence>
<keyword evidence="4" id="KW-1185">Reference proteome</keyword>
<feature type="chain" id="PRO_5044014615" description="Secreted protein" evidence="2">
    <location>
        <begin position="24"/>
        <end position="115"/>
    </location>
</feature>
<feature type="transmembrane region" description="Helical" evidence="1">
    <location>
        <begin position="83"/>
        <end position="103"/>
    </location>
</feature>